<comment type="pathway">
    <text evidence="4">Amino-acid biosynthesis; L-cysteine biosynthesis; L-cysteine from L-homocysteine and L-serine: step 1/2.</text>
</comment>
<evidence type="ECO:0000256" key="3">
    <source>
        <dbReference type="ARBA" id="ARBA00004496"/>
    </source>
</evidence>
<dbReference type="GO" id="GO:0004122">
    <property type="term" value="F:cystathionine beta-synthase activity"/>
    <property type="evidence" value="ECO:0007669"/>
    <property type="project" value="UniProtKB-UniRule"/>
</dbReference>
<evidence type="ECO:0000256" key="11">
    <source>
        <dbReference type="ARBA" id="ARBA00022605"/>
    </source>
</evidence>
<name>A0A0L8H496_OCTBM</name>
<evidence type="ECO:0000256" key="4">
    <source>
        <dbReference type="ARBA" id="ARBA00005003"/>
    </source>
</evidence>
<evidence type="ECO:0000256" key="26">
    <source>
        <dbReference type="SAM" id="MobiDB-lite"/>
    </source>
</evidence>
<dbReference type="EC" id="4.2.1.22" evidence="7 25"/>
<dbReference type="KEGG" id="obi:106872868"/>
<dbReference type="GO" id="GO:0019343">
    <property type="term" value="P:cysteine biosynthetic process via cystathionine"/>
    <property type="evidence" value="ECO:0007669"/>
    <property type="project" value="UniProtKB-UniRule"/>
</dbReference>
<keyword evidence="19 25" id="KW-0456">Lyase</keyword>
<comment type="catalytic activity">
    <reaction evidence="23 25">
        <text>L-homocysteine + L-serine = L,L-cystathionine + H2O</text>
        <dbReference type="Rhea" id="RHEA:10112"/>
        <dbReference type="ChEBI" id="CHEBI:15377"/>
        <dbReference type="ChEBI" id="CHEBI:33384"/>
        <dbReference type="ChEBI" id="CHEBI:58161"/>
        <dbReference type="ChEBI" id="CHEBI:58199"/>
        <dbReference type="EC" id="4.2.1.22"/>
    </reaction>
</comment>
<evidence type="ECO:0000256" key="12">
    <source>
        <dbReference type="ARBA" id="ARBA00022617"/>
    </source>
</evidence>
<dbReference type="STRING" id="37653.A0A0L8H496"/>
<dbReference type="SMART" id="SM00116">
    <property type="entry name" value="CBS"/>
    <property type="match status" value="1"/>
</dbReference>
<organism evidence="28">
    <name type="scientific">Octopus bimaculoides</name>
    <name type="common">California two-spotted octopus</name>
    <dbReference type="NCBI Taxonomy" id="37653"/>
    <lineage>
        <taxon>Eukaryota</taxon>
        <taxon>Metazoa</taxon>
        <taxon>Spiralia</taxon>
        <taxon>Lophotrochozoa</taxon>
        <taxon>Mollusca</taxon>
        <taxon>Cephalopoda</taxon>
        <taxon>Coleoidea</taxon>
        <taxon>Octopodiformes</taxon>
        <taxon>Octopoda</taxon>
        <taxon>Incirrata</taxon>
        <taxon>Octopodidae</taxon>
        <taxon>Octopus</taxon>
    </lineage>
</organism>
<comment type="cofactor">
    <cofactor evidence="1 25">
        <name>pyridoxal 5'-phosphate</name>
        <dbReference type="ChEBI" id="CHEBI:597326"/>
    </cofactor>
</comment>
<dbReference type="GO" id="GO:0046872">
    <property type="term" value="F:metal ion binding"/>
    <property type="evidence" value="ECO:0007669"/>
    <property type="project" value="UniProtKB-KW"/>
</dbReference>
<dbReference type="FunFam" id="3.40.50.1100:FF:000003">
    <property type="entry name" value="Cystathionine beta-synthase"/>
    <property type="match status" value="1"/>
</dbReference>
<feature type="compositionally biased region" description="Polar residues" evidence="26">
    <location>
        <begin position="1"/>
        <end position="14"/>
    </location>
</feature>
<evidence type="ECO:0000256" key="9">
    <source>
        <dbReference type="ARBA" id="ARBA00022499"/>
    </source>
</evidence>
<dbReference type="InterPro" id="IPR005857">
    <property type="entry name" value="Cysta_beta_synth"/>
</dbReference>
<evidence type="ECO:0000256" key="23">
    <source>
        <dbReference type="ARBA" id="ARBA00047490"/>
    </source>
</evidence>
<dbReference type="PROSITE" id="PS51371">
    <property type="entry name" value="CBS"/>
    <property type="match status" value="1"/>
</dbReference>
<keyword evidence="12" id="KW-0349">Heme</keyword>
<evidence type="ECO:0000256" key="5">
    <source>
        <dbReference type="ARBA" id="ARBA00007103"/>
    </source>
</evidence>
<dbReference type="InterPro" id="IPR046342">
    <property type="entry name" value="CBS_dom_sf"/>
</dbReference>
<dbReference type="SUPFAM" id="SSF53686">
    <property type="entry name" value="Tryptophan synthase beta subunit-like PLP-dependent enzymes"/>
    <property type="match status" value="1"/>
</dbReference>
<dbReference type="GO" id="GO:0050667">
    <property type="term" value="P:homocysteine metabolic process"/>
    <property type="evidence" value="ECO:0007669"/>
    <property type="project" value="UniProtKB-ARBA"/>
</dbReference>
<keyword evidence="17 24" id="KW-0129">CBS domain</keyword>
<gene>
    <name evidence="28" type="ORF">OCBIM_22022606mg</name>
</gene>
<dbReference type="CDD" id="cd01561">
    <property type="entry name" value="CBS_like"/>
    <property type="match status" value="1"/>
</dbReference>
<dbReference type="Pfam" id="PF00571">
    <property type="entry name" value="CBS"/>
    <property type="match status" value="1"/>
</dbReference>
<dbReference type="PANTHER" id="PTHR10314">
    <property type="entry name" value="CYSTATHIONINE BETA-SYNTHASE"/>
    <property type="match status" value="1"/>
</dbReference>
<dbReference type="EMBL" id="KQ419271">
    <property type="protein sequence ID" value="KOF84116.1"/>
    <property type="molecule type" value="Genomic_DNA"/>
</dbReference>
<evidence type="ECO:0000256" key="25">
    <source>
        <dbReference type="RuleBase" id="RU361204"/>
    </source>
</evidence>
<dbReference type="Pfam" id="PF00291">
    <property type="entry name" value="PALP"/>
    <property type="match status" value="1"/>
</dbReference>
<dbReference type="CDD" id="cd04608">
    <property type="entry name" value="CBS_pair_CBS"/>
    <property type="match status" value="1"/>
</dbReference>
<keyword evidence="18 25" id="KW-0198">Cysteine biosynthesis</keyword>
<keyword evidence="11 25" id="KW-0028">Amino-acid biosynthesis</keyword>
<dbReference type="Gene3D" id="3.10.580.10">
    <property type="entry name" value="CBS-domain"/>
    <property type="match status" value="1"/>
</dbReference>
<evidence type="ECO:0000256" key="17">
    <source>
        <dbReference type="ARBA" id="ARBA00023122"/>
    </source>
</evidence>
<evidence type="ECO:0000256" key="18">
    <source>
        <dbReference type="ARBA" id="ARBA00023192"/>
    </source>
</evidence>
<evidence type="ECO:0000313" key="28">
    <source>
        <dbReference type="EMBL" id="KOF84116.1"/>
    </source>
</evidence>
<dbReference type="InterPro" id="IPR036052">
    <property type="entry name" value="TrpB-like_PALP_sf"/>
</dbReference>
<evidence type="ECO:0000259" key="27">
    <source>
        <dbReference type="PROSITE" id="PS51371"/>
    </source>
</evidence>
<feature type="compositionally biased region" description="Basic and acidic residues" evidence="26">
    <location>
        <begin position="15"/>
        <end position="37"/>
    </location>
</feature>
<evidence type="ECO:0000256" key="24">
    <source>
        <dbReference type="PROSITE-ProRule" id="PRU00703"/>
    </source>
</evidence>
<comment type="subunit">
    <text evidence="6">Homotetramer.</text>
</comment>
<evidence type="ECO:0000256" key="13">
    <source>
        <dbReference type="ARBA" id="ARBA00022723"/>
    </source>
</evidence>
<keyword evidence="16" id="KW-0408">Iron</keyword>
<dbReference type="Gene3D" id="3.40.50.1100">
    <property type="match status" value="2"/>
</dbReference>
<evidence type="ECO:0000256" key="19">
    <source>
        <dbReference type="ARBA" id="ARBA00023239"/>
    </source>
</evidence>
<dbReference type="InterPro" id="IPR001926">
    <property type="entry name" value="TrpB-like_PALP"/>
</dbReference>
<sequence>MDTTNSDTRNMVNDSHSKLHKNEERFSPFRQWRRPDLPSRCTYHSSSKKVEDSPHLHKSVKPRPKIMDTILQNIGNTPLVRINRITQNEGVKCEVLAKCEFFNSGGSVKDRIGLRMVEEAEEKGYLKSGDVLIEPTSGNTGIGIALSAAVKGYRCIIVLPEKMSTEKVDVLRGLGAEIVRTPTSAAFDSPESHIGVARRLMEEIPNAHILDQYRNAMNPVAHYDGTAEEILRDTDGKIDMLVMGAGTGGTITGVARKIKEKCPNCQIIGVDPEGSILAEPEELNKTDTTFYEVEGIGYDFVPTVCDRSVVDKWYKTNDKDSLIMSRRLIKEEGLLCGGSSGTAMSAAIRAMKEAGLKEGQRCVVILPDSIRNYMTKFLSDNWMSQRNFLEFDKQELNDDWWSNLPVTSLKLNTPTIITPNTGIQHTLELLNKNSFDQVPVVDEEGKILGMVTVASMMSNITHNKVKLCDPVSKILYMQYKQMPTSATLGQLSHLLDTDQFVLILHDQPQRGHLHGSVKTNIFGIATRLDLLNFLSKKDTHEVSNGAE</sequence>
<keyword evidence="9" id="KW-1017">Isopeptide bond</keyword>
<evidence type="ECO:0000256" key="1">
    <source>
        <dbReference type="ARBA" id="ARBA00001933"/>
    </source>
</evidence>
<evidence type="ECO:0000256" key="6">
    <source>
        <dbReference type="ARBA" id="ARBA00011881"/>
    </source>
</evidence>
<comment type="function">
    <text evidence="22">Hydro-lyase catalyzing the first step of the transsulfuration pathway, where the hydroxyl group of L-serine is displaced by L-homocysteine in a beta-replacement reaction to form L-cystathionine, the precursor of L-cysteine. This catabolic route allows the elimination of L-methionine and the toxic metabolite L-homocysteine. Also involved in the production of hydrogen sulfide, a gasotransmitter with signaling and cytoprotective effects on neurons.</text>
</comment>
<dbReference type="SUPFAM" id="SSF54631">
    <property type="entry name" value="CBS-domain pair"/>
    <property type="match status" value="1"/>
</dbReference>
<keyword evidence="13" id="KW-0479">Metal-binding</keyword>
<reference evidence="28" key="1">
    <citation type="submission" date="2015-07" db="EMBL/GenBank/DDBJ databases">
        <title>MeaNS - Measles Nucleotide Surveillance Program.</title>
        <authorList>
            <person name="Tran T."/>
            <person name="Druce J."/>
        </authorList>
    </citation>
    <scope>NUCLEOTIDE SEQUENCE</scope>
    <source>
        <strain evidence="28">UCB-OBI-ISO-001</strain>
        <tissue evidence="28">Gonad</tissue>
    </source>
</reference>
<dbReference type="GO" id="GO:0005634">
    <property type="term" value="C:nucleus"/>
    <property type="evidence" value="ECO:0007669"/>
    <property type="project" value="UniProtKB-SubCell"/>
</dbReference>
<accession>A0A0L8H496</accession>
<keyword evidence="10" id="KW-0597">Phosphoprotein</keyword>
<dbReference type="NCBIfam" id="TIGR01137">
    <property type="entry name" value="cysta_beta"/>
    <property type="match status" value="1"/>
</dbReference>
<evidence type="ECO:0000256" key="2">
    <source>
        <dbReference type="ARBA" id="ARBA00004123"/>
    </source>
</evidence>
<dbReference type="GO" id="GO:0006535">
    <property type="term" value="P:cysteine biosynthetic process from serine"/>
    <property type="evidence" value="ECO:0007669"/>
    <property type="project" value="UniProtKB-UniRule"/>
</dbReference>
<feature type="region of interest" description="Disordered" evidence="26">
    <location>
        <begin position="1"/>
        <end position="60"/>
    </location>
</feature>
<feature type="domain" description="CBS" evidence="27">
    <location>
        <begin position="406"/>
        <end position="467"/>
    </location>
</feature>
<dbReference type="FunFam" id="3.10.580.10:FF:000014">
    <property type="entry name" value="Cystathionine beta-synthase"/>
    <property type="match status" value="1"/>
</dbReference>
<keyword evidence="20" id="KW-0539">Nucleus</keyword>
<evidence type="ECO:0000256" key="8">
    <source>
        <dbReference type="ARBA" id="ARBA00022490"/>
    </source>
</evidence>
<dbReference type="OrthoDB" id="728at2759"/>
<dbReference type="InterPro" id="IPR046353">
    <property type="entry name" value="CBS_C"/>
</dbReference>
<protein>
    <recommendedName>
        <fullName evidence="21 25">Cystathionine beta-synthase</fullName>
        <ecNumber evidence="7 25">4.2.1.22</ecNumber>
    </recommendedName>
</protein>
<comment type="subcellular location">
    <subcellularLocation>
        <location evidence="3">Cytoplasm</location>
    </subcellularLocation>
    <subcellularLocation>
        <location evidence="2">Nucleus</location>
    </subcellularLocation>
</comment>
<evidence type="ECO:0000256" key="7">
    <source>
        <dbReference type="ARBA" id="ARBA00012041"/>
    </source>
</evidence>
<comment type="similarity">
    <text evidence="5 25">Belongs to the cysteine synthase/cystathionine beta-synthase family.</text>
</comment>
<dbReference type="AlphaFoldDB" id="A0A0L8H496"/>
<evidence type="ECO:0000256" key="10">
    <source>
        <dbReference type="ARBA" id="ARBA00022553"/>
    </source>
</evidence>
<proteinExistence type="inferred from homology"/>
<evidence type="ECO:0000256" key="14">
    <source>
        <dbReference type="ARBA" id="ARBA00022843"/>
    </source>
</evidence>
<keyword evidence="15 25" id="KW-0663">Pyridoxal phosphate</keyword>
<dbReference type="InterPro" id="IPR000644">
    <property type="entry name" value="CBS_dom"/>
</dbReference>
<dbReference type="UniPathway" id="UPA00136"/>
<dbReference type="GO" id="GO:0005737">
    <property type="term" value="C:cytoplasm"/>
    <property type="evidence" value="ECO:0007669"/>
    <property type="project" value="UniProtKB-SubCell"/>
</dbReference>
<keyword evidence="14" id="KW-0832">Ubl conjugation</keyword>
<dbReference type="InterPro" id="IPR050214">
    <property type="entry name" value="Cys_Synth/Cystath_Beta-Synth"/>
</dbReference>
<evidence type="ECO:0000256" key="20">
    <source>
        <dbReference type="ARBA" id="ARBA00023242"/>
    </source>
</evidence>
<evidence type="ECO:0000256" key="16">
    <source>
        <dbReference type="ARBA" id="ARBA00023004"/>
    </source>
</evidence>
<evidence type="ECO:0000256" key="15">
    <source>
        <dbReference type="ARBA" id="ARBA00022898"/>
    </source>
</evidence>
<keyword evidence="8" id="KW-0963">Cytoplasm</keyword>
<evidence type="ECO:0000256" key="21">
    <source>
        <dbReference type="ARBA" id="ARBA00026192"/>
    </source>
</evidence>
<dbReference type="OMA" id="KFADDEW"/>
<dbReference type="FunFam" id="3.40.50.1100:FF:000118">
    <property type="entry name" value="Related to CYS4-cystathionine beta-synthase"/>
    <property type="match status" value="1"/>
</dbReference>
<evidence type="ECO:0000256" key="22">
    <source>
        <dbReference type="ARBA" id="ARBA00045425"/>
    </source>
</evidence>